<feature type="chain" id="PRO_5003613851" evidence="8">
    <location>
        <begin position="23"/>
        <end position="538"/>
    </location>
</feature>
<feature type="transmembrane region" description="Helical" evidence="7">
    <location>
        <begin position="206"/>
        <end position="226"/>
    </location>
</feature>
<dbReference type="Gene3D" id="3.30.70.100">
    <property type="match status" value="1"/>
</dbReference>
<evidence type="ECO:0000256" key="2">
    <source>
        <dbReference type="ARBA" id="ARBA00008017"/>
    </source>
</evidence>
<name>H8KSN6_SOLCM</name>
<dbReference type="SUPFAM" id="SSF82689">
    <property type="entry name" value="Mechanosensitive channel protein MscS (YggB), C-terminal domain"/>
    <property type="match status" value="1"/>
</dbReference>
<dbReference type="SUPFAM" id="SSF50182">
    <property type="entry name" value="Sm-like ribonucleoproteins"/>
    <property type="match status" value="1"/>
</dbReference>
<evidence type="ECO:0000256" key="8">
    <source>
        <dbReference type="SAM" id="SignalP"/>
    </source>
</evidence>
<dbReference type="HOGENOM" id="CLU_032048_1_0_10"/>
<evidence type="ECO:0000259" key="9">
    <source>
        <dbReference type="Pfam" id="PF00924"/>
    </source>
</evidence>
<dbReference type="InterPro" id="IPR008910">
    <property type="entry name" value="MSC_TM_helix"/>
</dbReference>
<dbReference type="InterPro" id="IPR045275">
    <property type="entry name" value="MscS_archaea/bacteria_type"/>
</dbReference>
<evidence type="ECO:0000313" key="12">
    <source>
        <dbReference type="Proteomes" id="UP000007590"/>
    </source>
</evidence>
<dbReference type="GO" id="GO:0008381">
    <property type="term" value="F:mechanosensitive monoatomic ion channel activity"/>
    <property type="evidence" value="ECO:0007669"/>
    <property type="project" value="InterPro"/>
</dbReference>
<dbReference type="InterPro" id="IPR049278">
    <property type="entry name" value="MS_channel_C"/>
</dbReference>
<keyword evidence="6 7" id="KW-0472">Membrane</keyword>
<evidence type="ECO:0000313" key="11">
    <source>
        <dbReference type="EMBL" id="AFD05180.1"/>
    </source>
</evidence>
<keyword evidence="3" id="KW-1003">Cell membrane</keyword>
<dbReference type="InterPro" id="IPR006685">
    <property type="entry name" value="MscS_channel_2nd"/>
</dbReference>
<dbReference type="KEGG" id="scn:Solca_0015"/>
<dbReference type="Gene3D" id="1.10.287.1260">
    <property type="match status" value="1"/>
</dbReference>
<dbReference type="PANTHER" id="PTHR30221:SF18">
    <property type="entry name" value="SLL0590 PROTEIN"/>
    <property type="match status" value="1"/>
</dbReference>
<keyword evidence="8" id="KW-0732">Signal</keyword>
<feature type="transmembrane region" description="Helical" evidence="7">
    <location>
        <begin position="301"/>
        <end position="319"/>
    </location>
</feature>
<evidence type="ECO:0000256" key="3">
    <source>
        <dbReference type="ARBA" id="ARBA00022475"/>
    </source>
</evidence>
<feature type="domain" description="Mechanosensitive ion channel MscS" evidence="9">
    <location>
        <begin position="344"/>
        <end position="409"/>
    </location>
</feature>
<comment type="similarity">
    <text evidence="2">Belongs to the MscS (TC 1.A.23) family.</text>
</comment>
<dbReference type="Pfam" id="PF05552">
    <property type="entry name" value="MS_channel_1st_1"/>
    <property type="match status" value="1"/>
</dbReference>
<evidence type="ECO:0000256" key="5">
    <source>
        <dbReference type="ARBA" id="ARBA00022989"/>
    </source>
</evidence>
<keyword evidence="12" id="KW-1185">Reference proteome</keyword>
<dbReference type="InterPro" id="IPR023408">
    <property type="entry name" value="MscS_beta-dom_sf"/>
</dbReference>
<evidence type="ECO:0000256" key="6">
    <source>
        <dbReference type="ARBA" id="ARBA00023136"/>
    </source>
</evidence>
<dbReference type="PANTHER" id="PTHR30221">
    <property type="entry name" value="SMALL-CONDUCTANCE MECHANOSENSITIVE CHANNEL"/>
    <property type="match status" value="1"/>
</dbReference>
<dbReference type="Proteomes" id="UP000007590">
    <property type="component" value="Chromosome"/>
</dbReference>
<sequence>MPTKFISTLLLLFFTFSGSVFSQKADSTASPIILKGDTLFYIYNGFEGVSIRERATIINERINNLSNVVDFNSDSLKLDESNNISRITYKNQLLLMVSDADAQKVGSKRIQLATQYYETLKSAFNDSSFQGSLTNLGVQILEVFGVIFILGALIYFTNKLFRFLKHRLLALFEEKLETIRIRKGISVSYTKRILPLISGFLNAIRLLLIIILIYLALPVLFSIFPWTEPIADRLIGYVLTPLRNVLSALIKYIPNLLTIIVIYLITRYFIKIVRFFAEEIAAGTLKINQFYPDWAMPTYNIIRFLMYAFMFVVIFPYLPGSDTKIFQGVTVFLGVLFSLGSSSAIANIVSGVVLTYMRPFKIGDRVKIGDAMGDVIEKNLLVTRVRTIKNEDITVPNSTILSNYSINYSSSAKDIGLILHTTITLTYDTPWHQINKLMINAAIKTTNILQSPEPFVLQTALNDFYVSYEINAYTNAPQQMAVTYSELHKNLQDVFNEAGLEIMSPHVFAVRDGNSIQIPDSYKPEGYKKPGITIEGKI</sequence>
<keyword evidence="5 7" id="KW-1133">Transmembrane helix</keyword>
<evidence type="ECO:0000256" key="4">
    <source>
        <dbReference type="ARBA" id="ARBA00022692"/>
    </source>
</evidence>
<dbReference type="EMBL" id="CP003349">
    <property type="protein sequence ID" value="AFD05180.1"/>
    <property type="molecule type" value="Genomic_DNA"/>
</dbReference>
<accession>H8KSN6</accession>
<dbReference type="InterPro" id="IPR010920">
    <property type="entry name" value="LSM_dom_sf"/>
</dbReference>
<evidence type="ECO:0000259" key="10">
    <source>
        <dbReference type="Pfam" id="PF21082"/>
    </source>
</evidence>
<evidence type="ECO:0000256" key="7">
    <source>
        <dbReference type="SAM" id="Phobius"/>
    </source>
</evidence>
<gene>
    <name evidence="11" type="ordered locus">Solca_0015</name>
</gene>
<reference evidence="11" key="1">
    <citation type="submission" date="2012-02" db="EMBL/GenBank/DDBJ databases">
        <title>The complete genome of Solitalea canadensis DSM 3403.</title>
        <authorList>
            <consortium name="US DOE Joint Genome Institute (JGI-PGF)"/>
            <person name="Lucas S."/>
            <person name="Copeland A."/>
            <person name="Lapidus A."/>
            <person name="Glavina del Rio T."/>
            <person name="Dalin E."/>
            <person name="Tice H."/>
            <person name="Bruce D."/>
            <person name="Goodwin L."/>
            <person name="Pitluck S."/>
            <person name="Peters L."/>
            <person name="Ovchinnikova G."/>
            <person name="Lu M."/>
            <person name="Kyrpides N."/>
            <person name="Mavromatis K."/>
            <person name="Ivanova N."/>
            <person name="Brettin T."/>
            <person name="Detter J.C."/>
            <person name="Han C."/>
            <person name="Larimer F."/>
            <person name="Land M."/>
            <person name="Hauser L."/>
            <person name="Markowitz V."/>
            <person name="Cheng J.-F."/>
            <person name="Hugenholtz P."/>
            <person name="Woyke T."/>
            <person name="Wu D."/>
            <person name="Spring S."/>
            <person name="Schroeder M."/>
            <person name="Kopitz M."/>
            <person name="Brambilla E."/>
            <person name="Klenk H.-P."/>
            <person name="Eisen J.A."/>
        </authorList>
    </citation>
    <scope>NUCLEOTIDE SEQUENCE</scope>
    <source>
        <strain evidence="11">DSM 3403</strain>
    </source>
</reference>
<evidence type="ECO:0000256" key="1">
    <source>
        <dbReference type="ARBA" id="ARBA00004651"/>
    </source>
</evidence>
<keyword evidence="4 7" id="KW-0812">Transmembrane</keyword>
<dbReference type="Gene3D" id="2.30.30.60">
    <property type="match status" value="1"/>
</dbReference>
<feature type="transmembrane region" description="Helical" evidence="7">
    <location>
        <begin position="331"/>
        <end position="357"/>
    </location>
</feature>
<dbReference type="Pfam" id="PF00924">
    <property type="entry name" value="MS_channel_2nd"/>
    <property type="match status" value="1"/>
</dbReference>
<organism evidence="11 12">
    <name type="scientific">Solitalea canadensis (strain ATCC 29591 / DSM 3403 / JCM 21819 / LMG 8368 / NBRC 15130 / NCIMB 12057 / USAM 9D)</name>
    <name type="common">Flexibacter canadensis</name>
    <dbReference type="NCBI Taxonomy" id="929556"/>
    <lineage>
        <taxon>Bacteria</taxon>
        <taxon>Pseudomonadati</taxon>
        <taxon>Bacteroidota</taxon>
        <taxon>Sphingobacteriia</taxon>
        <taxon>Sphingobacteriales</taxon>
        <taxon>Sphingobacteriaceae</taxon>
        <taxon>Solitalea</taxon>
    </lineage>
</organism>
<dbReference type="GO" id="GO:0005886">
    <property type="term" value="C:plasma membrane"/>
    <property type="evidence" value="ECO:0007669"/>
    <property type="project" value="UniProtKB-SubCell"/>
</dbReference>
<dbReference type="InterPro" id="IPR011066">
    <property type="entry name" value="MscS_channel_C_sf"/>
</dbReference>
<feature type="signal peptide" evidence="8">
    <location>
        <begin position="1"/>
        <end position="22"/>
    </location>
</feature>
<feature type="transmembrane region" description="Helical" evidence="7">
    <location>
        <begin position="136"/>
        <end position="157"/>
    </location>
</feature>
<proteinExistence type="inferred from homology"/>
<protein>
    <submittedName>
        <fullName evidence="11">Small-conductance mechanosensitive channel</fullName>
    </submittedName>
</protein>
<dbReference type="RefSeq" id="WP_014678408.1">
    <property type="nucleotide sequence ID" value="NC_017770.1"/>
</dbReference>
<feature type="domain" description="Mechanosensitive ion channel MscS C-terminal" evidence="10">
    <location>
        <begin position="421"/>
        <end position="502"/>
    </location>
</feature>
<feature type="transmembrane region" description="Helical" evidence="7">
    <location>
        <begin position="246"/>
        <end position="265"/>
    </location>
</feature>
<dbReference type="AlphaFoldDB" id="H8KSN6"/>
<comment type="subcellular location">
    <subcellularLocation>
        <location evidence="1">Cell membrane</location>
        <topology evidence="1">Multi-pass membrane protein</topology>
    </subcellularLocation>
</comment>
<dbReference type="eggNOG" id="COG0668">
    <property type="taxonomic scope" value="Bacteria"/>
</dbReference>
<dbReference type="Pfam" id="PF21082">
    <property type="entry name" value="MS_channel_3rd"/>
    <property type="match status" value="1"/>
</dbReference>
<dbReference type="OrthoDB" id="9809206at2"/>